<evidence type="ECO:0000313" key="2">
    <source>
        <dbReference type="Proteomes" id="UP001311232"/>
    </source>
</evidence>
<protein>
    <submittedName>
        <fullName evidence="1">Uncharacterized protein</fullName>
    </submittedName>
</protein>
<organism evidence="1 2">
    <name type="scientific">Crenichthys baileyi</name>
    <name type="common">White River springfish</name>
    <dbReference type="NCBI Taxonomy" id="28760"/>
    <lineage>
        <taxon>Eukaryota</taxon>
        <taxon>Metazoa</taxon>
        <taxon>Chordata</taxon>
        <taxon>Craniata</taxon>
        <taxon>Vertebrata</taxon>
        <taxon>Euteleostomi</taxon>
        <taxon>Actinopterygii</taxon>
        <taxon>Neopterygii</taxon>
        <taxon>Teleostei</taxon>
        <taxon>Neoteleostei</taxon>
        <taxon>Acanthomorphata</taxon>
        <taxon>Ovalentaria</taxon>
        <taxon>Atherinomorphae</taxon>
        <taxon>Cyprinodontiformes</taxon>
        <taxon>Goodeidae</taxon>
        <taxon>Crenichthys</taxon>
    </lineage>
</organism>
<sequence>MNFMHITRFDFDDAQAQKVLVRLLNEPPWKPTVQEAVGWFGSLIEYTGLALKGWFPASYALLGLAPD</sequence>
<gene>
    <name evidence="1" type="ORF">CRENBAI_002531</name>
</gene>
<dbReference type="AlphaFoldDB" id="A0AAV9SME2"/>
<proteinExistence type="predicted"/>
<keyword evidence="2" id="KW-1185">Reference proteome</keyword>
<evidence type="ECO:0000313" key="1">
    <source>
        <dbReference type="EMBL" id="KAK5622504.1"/>
    </source>
</evidence>
<accession>A0AAV9SME2</accession>
<reference evidence="1 2" key="1">
    <citation type="submission" date="2021-06" db="EMBL/GenBank/DDBJ databases">
        <authorList>
            <person name="Palmer J.M."/>
        </authorList>
    </citation>
    <scope>NUCLEOTIDE SEQUENCE [LARGE SCALE GENOMIC DNA]</scope>
    <source>
        <strain evidence="1 2">MEX-2019</strain>
        <tissue evidence="1">Muscle</tissue>
    </source>
</reference>
<dbReference type="Proteomes" id="UP001311232">
    <property type="component" value="Unassembled WGS sequence"/>
</dbReference>
<name>A0AAV9SME2_9TELE</name>
<comment type="caution">
    <text evidence="1">The sequence shown here is derived from an EMBL/GenBank/DDBJ whole genome shotgun (WGS) entry which is preliminary data.</text>
</comment>
<dbReference type="EMBL" id="JAHHUM010000110">
    <property type="protein sequence ID" value="KAK5622504.1"/>
    <property type="molecule type" value="Genomic_DNA"/>
</dbReference>